<feature type="region of interest" description="Disordered" evidence="1">
    <location>
        <begin position="109"/>
        <end position="133"/>
    </location>
</feature>
<evidence type="ECO:0000256" key="1">
    <source>
        <dbReference type="SAM" id="MobiDB-lite"/>
    </source>
</evidence>
<gene>
    <name evidence="4" type="ORF">SAMN04489735_101226</name>
</gene>
<dbReference type="Gene3D" id="3.40.50.410">
    <property type="entry name" value="von Willebrand factor, type A domain"/>
    <property type="match status" value="1"/>
</dbReference>
<sequence>MRKALSMGLLFCMMFMLFFTSIGNVSVRAENIADNDVAFMQYKTKMQKGHKETFTVNVDPSKADAVRWSVSDPNVLQLSHDRGNSVEVTALQEGKATITVYYEKGSRGDLSFPEPPSNVKKEKHLKESGNRSHQYSSLYVEETTEISGNADFTVNDNGYFRGNTAISGNPKVNIGKDSYFETVKISDNSTTTVGADAFFFKNLTISGNAELTIEGDAYFLDDVVVSGLPKICVRGTVYYKKTKPNVTCAKNIEPMAQTKTLSAAITVEVGPAEEQSHIGLNGTIDPKQQTIETQDGTAVGAVNVQLTPYGKPTASDLVREPVDIVFVLDRSGSMVRNENKMAKAKEATKHAIDLLADHSGSKSADDRIGLVSFSTEAEKLSDLTTHFDTVKKRVEWVHAVGWTNYWAALHMAKSMFANSTNRKYIIFLTDGVPTHGKGKDGGTEEWQIEKALRDAEEAARELADNSIKLYSIGFGRDVRMKNLERLSSLTGGAAYEGTMDNLKSLFAQITNKIKQISLGEVKVKVKLPSSDVQLAPDTDAVVDESGYVTIRFPDVPYTENGPAIDANELKKALKLKFLKEGTYSFTDVSLSYKTFNGNVVTKPLEAFTITVVPQRIPVSGIVLNKTKLDMDIDPDPNTVPETHWTEQLTAEVKPSNATNKKVIWSSTDESVAKVDENGKVTAKGVGTAQIVARTEDGGKEARCNVHVRLTPLFKVKSDVIGDNAYVVIQPQKDTILPTTAWYVKEKGKWKKLTAKNGYFEKKQMVVVLDKKDGQPVKTDLDIWAVTLDKTVQDDSNPDGSKIPEDKRHGERKIRNVLDPEGNKIEDYIEPLAEIAKSPKDNRAASVKAGYKVKKLPQLVHLRIVDMSIILENTKTKNTQSVRPEFTPPKELSKGDKGWAVPKLLKAPNGKTATYDVKIKLIITLQSTEDFNVDKIDAVKEEGLKQFTASKDAGKLTIKGTETLQ</sequence>
<dbReference type="AlphaFoldDB" id="A0A1G7ZST6"/>
<dbReference type="InterPro" id="IPR003343">
    <property type="entry name" value="Big_2"/>
</dbReference>
<dbReference type="InterPro" id="IPR002035">
    <property type="entry name" value="VWF_A"/>
</dbReference>
<dbReference type="Gene3D" id="2.60.40.1080">
    <property type="match status" value="2"/>
</dbReference>
<evidence type="ECO:0000313" key="5">
    <source>
        <dbReference type="Proteomes" id="UP000198956"/>
    </source>
</evidence>
<dbReference type="Proteomes" id="UP000198956">
    <property type="component" value="Unassembled WGS sequence"/>
</dbReference>
<organism evidence="4 5">
    <name type="scientific">Aneurinibacillus thermoaerophilus</name>
    <dbReference type="NCBI Taxonomy" id="143495"/>
    <lineage>
        <taxon>Bacteria</taxon>
        <taxon>Bacillati</taxon>
        <taxon>Bacillota</taxon>
        <taxon>Bacilli</taxon>
        <taxon>Bacillales</taxon>
        <taxon>Paenibacillaceae</taxon>
        <taxon>Aneurinibacillus group</taxon>
        <taxon>Aneurinibacillus</taxon>
    </lineage>
</organism>
<feature type="domain" description="VWFA" evidence="3">
    <location>
        <begin position="323"/>
        <end position="513"/>
    </location>
</feature>
<dbReference type="PANTHER" id="PTHR10579">
    <property type="entry name" value="CALCIUM-ACTIVATED CHLORIDE CHANNEL REGULATOR"/>
    <property type="match status" value="1"/>
</dbReference>
<dbReference type="InterPro" id="IPR008964">
    <property type="entry name" value="Invasin/intimin_cell_adhesion"/>
</dbReference>
<evidence type="ECO:0000259" key="3">
    <source>
        <dbReference type="PROSITE" id="PS50234"/>
    </source>
</evidence>
<dbReference type="RefSeq" id="WP_091260414.1">
    <property type="nucleotide sequence ID" value="NZ_FNDE01000012.1"/>
</dbReference>
<feature type="signal peptide" evidence="2">
    <location>
        <begin position="1"/>
        <end position="23"/>
    </location>
</feature>
<keyword evidence="2" id="KW-0732">Signal</keyword>
<dbReference type="PANTHER" id="PTHR10579:SF43">
    <property type="entry name" value="ZINC FINGER (C3HC4-TYPE RING FINGER) FAMILY PROTEIN"/>
    <property type="match status" value="1"/>
</dbReference>
<dbReference type="CDD" id="cd00198">
    <property type="entry name" value="vWFA"/>
    <property type="match status" value="1"/>
</dbReference>
<dbReference type="SUPFAM" id="SSF53300">
    <property type="entry name" value="vWA-like"/>
    <property type="match status" value="1"/>
</dbReference>
<reference evidence="4 5" key="1">
    <citation type="submission" date="2016-10" db="EMBL/GenBank/DDBJ databases">
        <authorList>
            <person name="de Groot N.N."/>
        </authorList>
    </citation>
    <scope>NUCLEOTIDE SEQUENCE [LARGE SCALE GENOMIC DNA]</scope>
    <source>
        <strain evidence="4 5">L 420-91</strain>
    </source>
</reference>
<dbReference type="EMBL" id="FNDE01000012">
    <property type="protein sequence ID" value="SDH11687.1"/>
    <property type="molecule type" value="Genomic_DNA"/>
</dbReference>
<dbReference type="Pfam" id="PF00092">
    <property type="entry name" value="VWA"/>
    <property type="match status" value="1"/>
</dbReference>
<evidence type="ECO:0000313" key="4">
    <source>
        <dbReference type="EMBL" id="SDH11687.1"/>
    </source>
</evidence>
<name>A0A1G7ZST6_ANETH</name>
<dbReference type="SUPFAM" id="SSF49373">
    <property type="entry name" value="Invasin/intimin cell-adhesion fragments"/>
    <property type="match status" value="1"/>
</dbReference>
<dbReference type="SMART" id="SM00327">
    <property type="entry name" value="VWA"/>
    <property type="match status" value="1"/>
</dbReference>
<proteinExistence type="predicted"/>
<feature type="chain" id="PRO_5039607465" evidence="2">
    <location>
        <begin position="24"/>
        <end position="964"/>
    </location>
</feature>
<dbReference type="Pfam" id="PF02368">
    <property type="entry name" value="Big_2"/>
    <property type="match status" value="2"/>
</dbReference>
<dbReference type="InterPro" id="IPR036465">
    <property type="entry name" value="vWFA_dom_sf"/>
</dbReference>
<protein>
    <submittedName>
        <fullName evidence="4">Ig-like domain (Group 2)</fullName>
    </submittedName>
</protein>
<dbReference type="SMART" id="SM00635">
    <property type="entry name" value="BID_2"/>
    <property type="match status" value="2"/>
</dbReference>
<dbReference type="PROSITE" id="PS50234">
    <property type="entry name" value="VWFA"/>
    <property type="match status" value="1"/>
</dbReference>
<dbReference type="InterPro" id="IPR051266">
    <property type="entry name" value="CLCR"/>
</dbReference>
<accession>A0A1G7ZST6</accession>
<dbReference type="OrthoDB" id="9809583at2"/>
<evidence type="ECO:0000256" key="2">
    <source>
        <dbReference type="SAM" id="SignalP"/>
    </source>
</evidence>